<protein>
    <submittedName>
        <fullName evidence="2">Uncharacterized protein</fullName>
    </submittedName>
</protein>
<gene>
    <name evidence="2" type="ORF">BSTOLATCC_MIC37679</name>
</gene>
<dbReference type="Proteomes" id="UP001162131">
    <property type="component" value="Unassembled WGS sequence"/>
</dbReference>
<feature type="transmembrane region" description="Helical" evidence="1">
    <location>
        <begin position="12"/>
        <end position="32"/>
    </location>
</feature>
<dbReference type="AlphaFoldDB" id="A0AAU9JGY6"/>
<accession>A0AAU9JGY6</accession>
<reference evidence="2" key="1">
    <citation type="submission" date="2021-09" db="EMBL/GenBank/DDBJ databases">
        <authorList>
            <consortium name="AG Swart"/>
            <person name="Singh M."/>
            <person name="Singh A."/>
            <person name="Seah K."/>
            <person name="Emmerich C."/>
        </authorList>
    </citation>
    <scope>NUCLEOTIDE SEQUENCE</scope>
    <source>
        <strain evidence="2">ATCC30299</strain>
    </source>
</reference>
<comment type="caution">
    <text evidence="2">The sequence shown here is derived from an EMBL/GenBank/DDBJ whole genome shotgun (WGS) entry which is preliminary data.</text>
</comment>
<evidence type="ECO:0000313" key="2">
    <source>
        <dbReference type="EMBL" id="CAG9324933.1"/>
    </source>
</evidence>
<keyword evidence="3" id="KW-1185">Reference proteome</keyword>
<sequence length="123" mass="13093">MTPAAAALQANISAMATVFHVIALVLTVTPILEIARLALILLQEWQSLSLTQRNANVSDPNSLSPINALVPQALIIQAALVRHVVTTVKSVPISQDNVAPANLQGWLLTQMTQRNASAKLANI</sequence>
<keyword evidence="1" id="KW-0472">Membrane</keyword>
<name>A0AAU9JGY6_9CILI</name>
<evidence type="ECO:0000256" key="1">
    <source>
        <dbReference type="SAM" id="Phobius"/>
    </source>
</evidence>
<organism evidence="2 3">
    <name type="scientific">Blepharisma stoltei</name>
    <dbReference type="NCBI Taxonomy" id="1481888"/>
    <lineage>
        <taxon>Eukaryota</taxon>
        <taxon>Sar</taxon>
        <taxon>Alveolata</taxon>
        <taxon>Ciliophora</taxon>
        <taxon>Postciliodesmatophora</taxon>
        <taxon>Heterotrichea</taxon>
        <taxon>Heterotrichida</taxon>
        <taxon>Blepharismidae</taxon>
        <taxon>Blepharisma</taxon>
    </lineage>
</organism>
<evidence type="ECO:0000313" key="3">
    <source>
        <dbReference type="Proteomes" id="UP001162131"/>
    </source>
</evidence>
<keyword evidence="1" id="KW-0812">Transmembrane</keyword>
<dbReference type="EMBL" id="CAJZBQ010000037">
    <property type="protein sequence ID" value="CAG9324933.1"/>
    <property type="molecule type" value="Genomic_DNA"/>
</dbReference>
<keyword evidence="1" id="KW-1133">Transmembrane helix</keyword>
<proteinExistence type="predicted"/>